<organism evidence="2 3">
    <name type="scientific">Perkinsus olseni</name>
    <name type="common">Perkinsus atlanticus</name>
    <dbReference type="NCBI Taxonomy" id="32597"/>
    <lineage>
        <taxon>Eukaryota</taxon>
        <taxon>Sar</taxon>
        <taxon>Alveolata</taxon>
        <taxon>Perkinsozoa</taxon>
        <taxon>Perkinsea</taxon>
        <taxon>Perkinsida</taxon>
        <taxon>Perkinsidae</taxon>
        <taxon>Perkinsus</taxon>
    </lineage>
</organism>
<feature type="compositionally biased region" description="Low complexity" evidence="1">
    <location>
        <begin position="104"/>
        <end position="116"/>
    </location>
</feature>
<feature type="compositionally biased region" description="Low complexity" evidence="1">
    <location>
        <begin position="48"/>
        <end position="71"/>
    </location>
</feature>
<protein>
    <submittedName>
        <fullName evidence="2">Uncharacterized protein</fullName>
    </submittedName>
</protein>
<reference evidence="2 3" key="1">
    <citation type="submission" date="2020-04" db="EMBL/GenBank/DDBJ databases">
        <title>Perkinsus olseni comparative genomics.</title>
        <authorList>
            <person name="Bogema D.R."/>
        </authorList>
    </citation>
    <scope>NUCLEOTIDE SEQUENCE [LARGE SCALE GENOMIC DNA]</scope>
    <source>
        <strain evidence="2">00978-12</strain>
    </source>
</reference>
<proteinExistence type="predicted"/>
<feature type="region of interest" description="Disordered" evidence="1">
    <location>
        <begin position="37"/>
        <end position="132"/>
    </location>
</feature>
<evidence type="ECO:0000256" key="1">
    <source>
        <dbReference type="SAM" id="MobiDB-lite"/>
    </source>
</evidence>
<sequence>MKKLGVSEKAPAGVNSTVDIEGMVANTFAAAVPAATESLKTAEERTSSVDSSSSSSASSVASAAPVALLPSPRRRALSGQLEEESAEITVSTPVPSPVGVCAVPDAGASSGDAAAPLISPTESGLTGEYSAAGPAATPAFREAGTLSEEDGVSKNFPLDGHGAPPSSTSATPLVGVSEDSVVAARGEPVSSLEGFAGEPSGTASATPPNANSIATGVVIGDEPGIPEAGATTPLVAVGEEASAVAVADQPPSEQNRAAGADDHDDDDDTPMERLMQADEGAHTVATTERDEAMFNTEDDADSSSLVVATDEAAAVIPTQSAVSDTKDATAAATGPVPTTPPVTFGEGPSTLPSATAGREDITVAERVSSDEMLSTPDLVSPEVTASIGPASRDEERLPVPAAVAALNGAATTASSTRTDKTTAEAARVAGGMRKSPDDESAAVVVSEITTTAPQPSSAGATVASSELPLIPSSAEAVANGGVVISSSEEAPTTVDNPAAASDENTATVAPECSHDTVGLNSDDKPIAKPETTPAVPTSTLTTSHRAETADEAAAVVTAAATPRSDRSASVDTAQVGHGDVSPQAFDEERAAAGVRADLATPLGNAGGEATHAVTEAGDAAWAQLRATTPPMFTRGSHRKPNNREQRQNSSSV</sequence>
<name>A0A7J6NT53_PEROL</name>
<feature type="compositionally biased region" description="Low complexity" evidence="1">
    <location>
        <begin position="551"/>
        <end position="561"/>
    </location>
</feature>
<feature type="region of interest" description="Disordered" evidence="1">
    <location>
        <begin position="318"/>
        <end position="396"/>
    </location>
</feature>
<evidence type="ECO:0000313" key="3">
    <source>
        <dbReference type="Proteomes" id="UP000541610"/>
    </source>
</evidence>
<feature type="region of interest" description="Disordered" evidence="1">
    <location>
        <begin position="144"/>
        <end position="173"/>
    </location>
</feature>
<dbReference type="AlphaFoldDB" id="A0A7J6NT53"/>
<feature type="compositionally biased region" description="Low complexity" evidence="1">
    <location>
        <begin position="531"/>
        <end position="543"/>
    </location>
</feature>
<evidence type="ECO:0000313" key="2">
    <source>
        <dbReference type="EMBL" id="KAF4686780.1"/>
    </source>
</evidence>
<comment type="caution">
    <text evidence="2">The sequence shown here is derived from an EMBL/GenBank/DDBJ whole genome shotgun (WGS) entry which is preliminary data.</text>
</comment>
<feature type="region of interest" description="Disordered" evidence="1">
    <location>
        <begin position="241"/>
        <end position="273"/>
    </location>
</feature>
<feature type="region of interest" description="Disordered" evidence="1">
    <location>
        <begin position="486"/>
        <end position="652"/>
    </location>
</feature>
<dbReference type="Proteomes" id="UP000541610">
    <property type="component" value="Unassembled WGS sequence"/>
</dbReference>
<accession>A0A7J6NT53</accession>
<feature type="compositionally biased region" description="Polar residues" evidence="1">
    <location>
        <begin position="486"/>
        <end position="495"/>
    </location>
</feature>
<feature type="compositionally biased region" description="Basic and acidic residues" evidence="1">
    <location>
        <begin position="357"/>
        <end position="369"/>
    </location>
</feature>
<dbReference type="EMBL" id="JABANP010000208">
    <property type="protein sequence ID" value="KAF4686780.1"/>
    <property type="molecule type" value="Genomic_DNA"/>
</dbReference>
<gene>
    <name evidence="2" type="ORF">FOZ60_004792</name>
</gene>